<dbReference type="SFLD" id="SFLDG01135">
    <property type="entry name" value="C1.5.6:_HAD__Beta-PGM__Phospha"/>
    <property type="match status" value="1"/>
</dbReference>
<dbReference type="EMBL" id="FLUV01001516">
    <property type="protein sequence ID" value="SBW23132.1"/>
    <property type="molecule type" value="Genomic_DNA"/>
</dbReference>
<dbReference type="PRINTS" id="PR00413">
    <property type="entry name" value="HADHALOGNASE"/>
</dbReference>
<organism evidence="1 2">
    <name type="scientific">Candidatus Protofrankia californiensis</name>
    <dbReference type="NCBI Taxonomy" id="1839754"/>
    <lineage>
        <taxon>Bacteria</taxon>
        <taxon>Bacillati</taxon>
        <taxon>Actinomycetota</taxon>
        <taxon>Actinomycetes</taxon>
        <taxon>Frankiales</taxon>
        <taxon>Frankiaceae</taxon>
        <taxon>Protofrankia</taxon>
    </lineage>
</organism>
<keyword evidence="2" id="KW-1185">Reference proteome</keyword>
<dbReference type="SUPFAM" id="SSF56784">
    <property type="entry name" value="HAD-like"/>
    <property type="match status" value="1"/>
</dbReference>
<dbReference type="SFLD" id="SFLDS00003">
    <property type="entry name" value="Haloacid_Dehalogenase"/>
    <property type="match status" value="1"/>
</dbReference>
<gene>
    <name evidence="1" type="ORF">FDG2_3615</name>
</gene>
<dbReference type="InterPro" id="IPR023214">
    <property type="entry name" value="HAD_sf"/>
</dbReference>
<protein>
    <submittedName>
        <fullName evidence="1">HAD-superfamily hydrolase</fullName>
    </submittedName>
</protein>
<dbReference type="InterPro" id="IPR036412">
    <property type="entry name" value="HAD-like_sf"/>
</dbReference>
<proteinExistence type="predicted"/>
<keyword evidence="1" id="KW-0378">Hydrolase</keyword>
<reference evidence="2" key="1">
    <citation type="submission" date="2016-02" db="EMBL/GenBank/DDBJ databases">
        <authorList>
            <person name="Wibberg D."/>
        </authorList>
    </citation>
    <scope>NUCLEOTIDE SEQUENCE [LARGE SCALE GENOMIC DNA]</scope>
</reference>
<accession>A0A1C3NZX1</accession>
<dbReference type="InterPro" id="IPR006439">
    <property type="entry name" value="HAD-SF_hydro_IA"/>
</dbReference>
<dbReference type="Pfam" id="PF00702">
    <property type="entry name" value="Hydrolase"/>
    <property type="match status" value="1"/>
</dbReference>
<dbReference type="InterPro" id="IPR023198">
    <property type="entry name" value="PGP-like_dom2"/>
</dbReference>
<dbReference type="AlphaFoldDB" id="A0A1C3NZX1"/>
<dbReference type="GO" id="GO:0016787">
    <property type="term" value="F:hydrolase activity"/>
    <property type="evidence" value="ECO:0007669"/>
    <property type="project" value="UniProtKB-KW"/>
</dbReference>
<dbReference type="Gene3D" id="1.10.150.240">
    <property type="entry name" value="Putative phosphatase, domain 2"/>
    <property type="match status" value="1"/>
</dbReference>
<name>A0A1C3NZX1_9ACTN</name>
<dbReference type="Proteomes" id="UP000199013">
    <property type="component" value="Unassembled WGS sequence"/>
</dbReference>
<dbReference type="SFLD" id="SFLDG01129">
    <property type="entry name" value="C1.5:_HAD__Beta-PGM__Phosphata"/>
    <property type="match status" value="1"/>
</dbReference>
<dbReference type="CDD" id="cd07505">
    <property type="entry name" value="HAD_BPGM-like"/>
    <property type="match status" value="1"/>
</dbReference>
<evidence type="ECO:0000313" key="2">
    <source>
        <dbReference type="Proteomes" id="UP000199013"/>
    </source>
</evidence>
<dbReference type="NCBIfam" id="TIGR01509">
    <property type="entry name" value="HAD-SF-IA-v3"/>
    <property type="match status" value="1"/>
</dbReference>
<sequence length="301" mass="31455">MDDPYHVFWCRFAAAGCLAGIRLLPGSRLVSRGEQALVDLVDAPLFDAHGPGDGTRPVSPPRGRDGREGVAAVLFDMDGLLVDTEPLWTVAEHELAASLGARFTPDIKAAMIGHGVDTALPLMLSMLGVPDADPHAAARFLIERTAELFGEPGRIIPMPGAVALLDALAAAGIATALVSSSFRVLMDPVLVTIGPERFAVTVAGDEVSRRKPHPEPYLTAARMLGVDPAQCVVLEDSEAGVRAGLDAGCPTILVPSFPATAVHPVAAEATVRPSLHEVTVDLLDLLVTQTGNTGRYSDAVG</sequence>
<dbReference type="PANTHER" id="PTHR18901">
    <property type="entry name" value="2-DEOXYGLUCOSE-6-PHOSPHATE PHOSPHATASE 2"/>
    <property type="match status" value="1"/>
</dbReference>
<evidence type="ECO:0000313" key="1">
    <source>
        <dbReference type="EMBL" id="SBW23132.1"/>
    </source>
</evidence>
<dbReference type="PANTHER" id="PTHR18901:SF38">
    <property type="entry name" value="PSEUDOURIDINE-5'-PHOSPHATASE"/>
    <property type="match status" value="1"/>
</dbReference>
<dbReference type="Gene3D" id="3.40.50.1000">
    <property type="entry name" value="HAD superfamily/HAD-like"/>
    <property type="match status" value="1"/>
</dbReference>